<keyword evidence="13" id="KW-1185">Reference proteome</keyword>
<dbReference type="Gene3D" id="3.40.50.150">
    <property type="entry name" value="Vaccinia Virus protein VP39"/>
    <property type="match status" value="1"/>
</dbReference>
<dbReference type="PANTHER" id="PTHR11579">
    <property type="entry name" value="PROTEIN-L-ISOASPARTATE O-METHYLTRANSFERASE"/>
    <property type="match status" value="1"/>
</dbReference>
<dbReference type="InterPro" id="IPR029063">
    <property type="entry name" value="SAM-dependent_MTases_sf"/>
</dbReference>
<sequence>QGIKDKAVLEAMRKVERHLMVPKDVHRYAYEDRPLPIGKGQTISQPFIVAFMTQAIKPKPGMKVLEIGTGSGYQAAVLAEIVDEVYTIETVEPLAERARETLTEMGYDNIHFRVGDGYHG</sequence>
<evidence type="ECO:0000256" key="7">
    <source>
        <dbReference type="ARBA" id="ARBA00022679"/>
    </source>
</evidence>
<dbReference type="GO" id="GO:0008168">
    <property type="term" value="F:methyltransferase activity"/>
    <property type="evidence" value="ECO:0007669"/>
    <property type="project" value="UniProtKB-KW"/>
</dbReference>
<comment type="subcellular location">
    <subcellularLocation>
        <location evidence="1">Cytoplasm</location>
    </subcellularLocation>
</comment>
<reference evidence="12 13" key="1">
    <citation type="submission" date="2020-03" db="EMBL/GenBank/DDBJ databases">
        <title>Tamlana sp. nov, isolated from XXX.</title>
        <authorList>
            <person name="Cao W.R."/>
        </authorList>
    </citation>
    <scope>NUCLEOTIDE SEQUENCE [LARGE SCALE GENOMIC DNA]</scope>
    <source>
        <strain evidence="12 13">HST1-43</strain>
    </source>
</reference>
<evidence type="ECO:0000256" key="2">
    <source>
        <dbReference type="ARBA" id="ARBA00005369"/>
    </source>
</evidence>
<evidence type="ECO:0000256" key="9">
    <source>
        <dbReference type="ARBA" id="ARBA00030757"/>
    </source>
</evidence>
<keyword evidence="7" id="KW-0808">Transferase</keyword>
<dbReference type="EMBL" id="JAAVJS010000491">
    <property type="protein sequence ID" value="NJX17317.1"/>
    <property type="molecule type" value="Genomic_DNA"/>
</dbReference>
<feature type="non-terminal residue" evidence="12">
    <location>
        <position position="1"/>
    </location>
</feature>
<keyword evidence="8" id="KW-0949">S-adenosyl-L-methionine</keyword>
<gene>
    <name evidence="12" type="ORF">HC176_17745</name>
</gene>
<name>A0ABX1DIG7_9FLAO</name>
<dbReference type="SUPFAM" id="SSF53335">
    <property type="entry name" value="S-adenosyl-L-methionine-dependent methyltransferases"/>
    <property type="match status" value="1"/>
</dbReference>
<dbReference type="CDD" id="cd02440">
    <property type="entry name" value="AdoMet_MTases"/>
    <property type="match status" value="1"/>
</dbReference>
<evidence type="ECO:0000256" key="1">
    <source>
        <dbReference type="ARBA" id="ARBA00004496"/>
    </source>
</evidence>
<evidence type="ECO:0000313" key="12">
    <source>
        <dbReference type="EMBL" id="NJX17317.1"/>
    </source>
</evidence>
<evidence type="ECO:0000256" key="4">
    <source>
        <dbReference type="ARBA" id="ARBA00013346"/>
    </source>
</evidence>
<evidence type="ECO:0000313" key="13">
    <source>
        <dbReference type="Proteomes" id="UP000760545"/>
    </source>
</evidence>
<comment type="caution">
    <text evidence="12">The sequence shown here is derived from an EMBL/GenBank/DDBJ whole genome shotgun (WGS) entry which is preliminary data.</text>
</comment>
<dbReference type="Proteomes" id="UP000760545">
    <property type="component" value="Unassembled WGS sequence"/>
</dbReference>
<comment type="similarity">
    <text evidence="2">Belongs to the methyltransferase superfamily. L-isoaspartyl/D-aspartyl protein methyltransferase family.</text>
</comment>
<protein>
    <recommendedName>
        <fullName evidence="4">Protein-L-isoaspartate O-methyltransferase</fullName>
        <ecNumber evidence="3">2.1.1.77</ecNumber>
    </recommendedName>
    <alternativeName>
        <fullName evidence="11">L-isoaspartyl protein carboxyl methyltransferase</fullName>
    </alternativeName>
    <alternativeName>
        <fullName evidence="9">Protein L-isoaspartyl methyltransferase</fullName>
    </alternativeName>
    <alternativeName>
        <fullName evidence="10">Protein-beta-aspartate methyltransferase</fullName>
    </alternativeName>
</protein>
<evidence type="ECO:0000256" key="6">
    <source>
        <dbReference type="ARBA" id="ARBA00022603"/>
    </source>
</evidence>
<evidence type="ECO:0000256" key="5">
    <source>
        <dbReference type="ARBA" id="ARBA00022490"/>
    </source>
</evidence>
<dbReference type="InterPro" id="IPR000682">
    <property type="entry name" value="PCMT"/>
</dbReference>
<keyword evidence="6 12" id="KW-0489">Methyltransferase</keyword>
<dbReference type="PANTHER" id="PTHR11579:SF0">
    <property type="entry name" value="PROTEIN-L-ISOASPARTATE(D-ASPARTATE) O-METHYLTRANSFERASE"/>
    <property type="match status" value="1"/>
</dbReference>
<evidence type="ECO:0000256" key="3">
    <source>
        <dbReference type="ARBA" id="ARBA00011890"/>
    </source>
</evidence>
<organism evidence="12 13">
    <name type="scientific">Tamlana crocina</name>
    <dbReference type="NCBI Taxonomy" id="393006"/>
    <lineage>
        <taxon>Bacteria</taxon>
        <taxon>Pseudomonadati</taxon>
        <taxon>Bacteroidota</taxon>
        <taxon>Flavobacteriia</taxon>
        <taxon>Flavobacteriales</taxon>
        <taxon>Flavobacteriaceae</taxon>
        <taxon>Tamlana</taxon>
    </lineage>
</organism>
<proteinExistence type="inferred from homology"/>
<feature type="non-terminal residue" evidence="12">
    <location>
        <position position="120"/>
    </location>
</feature>
<evidence type="ECO:0000256" key="10">
    <source>
        <dbReference type="ARBA" id="ARBA00031323"/>
    </source>
</evidence>
<dbReference type="EC" id="2.1.1.77" evidence="3"/>
<evidence type="ECO:0000256" key="8">
    <source>
        <dbReference type="ARBA" id="ARBA00022691"/>
    </source>
</evidence>
<keyword evidence="5" id="KW-0963">Cytoplasm</keyword>
<evidence type="ECO:0000256" key="11">
    <source>
        <dbReference type="ARBA" id="ARBA00031350"/>
    </source>
</evidence>
<dbReference type="Pfam" id="PF01135">
    <property type="entry name" value="PCMT"/>
    <property type="match status" value="1"/>
</dbReference>
<dbReference type="GO" id="GO:0032259">
    <property type="term" value="P:methylation"/>
    <property type="evidence" value="ECO:0007669"/>
    <property type="project" value="UniProtKB-KW"/>
</dbReference>
<accession>A0ABX1DIG7</accession>